<dbReference type="PANTHER" id="PTHR13847:SF280">
    <property type="entry name" value="D-AMINO ACID DEHYDROGENASE"/>
    <property type="match status" value="1"/>
</dbReference>
<protein>
    <submittedName>
        <fullName evidence="4">D-amino acid dehydrogenase</fullName>
    </submittedName>
</protein>
<dbReference type="Gene3D" id="3.30.9.10">
    <property type="entry name" value="D-Amino Acid Oxidase, subunit A, domain 2"/>
    <property type="match status" value="1"/>
</dbReference>
<organism evidence="4">
    <name type="scientific">Sheuella amnicola</name>
    <dbReference type="NCBI Taxonomy" id="2707330"/>
    <lineage>
        <taxon>Bacteria</taxon>
        <taxon>Pseudomonadati</taxon>
        <taxon>Pseudomonadota</taxon>
        <taxon>Betaproteobacteria</taxon>
        <taxon>Burkholderiales</taxon>
        <taxon>Alcaligenaceae</taxon>
        <taxon>Sheuella</taxon>
    </lineage>
</organism>
<dbReference type="GO" id="GO:0008718">
    <property type="term" value="F:D-amino-acid dehydrogenase activity"/>
    <property type="evidence" value="ECO:0007669"/>
    <property type="project" value="TreeGrafter"/>
</dbReference>
<dbReference type="Gene3D" id="3.50.50.60">
    <property type="entry name" value="FAD/NAD(P)-binding domain"/>
    <property type="match status" value="2"/>
</dbReference>
<evidence type="ECO:0000256" key="2">
    <source>
        <dbReference type="ARBA" id="ARBA00023002"/>
    </source>
</evidence>
<dbReference type="NCBIfam" id="NF001933">
    <property type="entry name" value="PRK00711.1"/>
    <property type="match status" value="1"/>
</dbReference>
<dbReference type="GO" id="GO:0005886">
    <property type="term" value="C:plasma membrane"/>
    <property type="evidence" value="ECO:0007669"/>
    <property type="project" value="TreeGrafter"/>
</dbReference>
<keyword evidence="2" id="KW-0560">Oxidoreductase</keyword>
<name>A0A6B2R8F6_9BURK</name>
<comment type="caution">
    <text evidence="4">The sequence shown here is derived from an EMBL/GenBank/DDBJ whole genome shotgun (WGS) entry which is preliminary data.</text>
</comment>
<dbReference type="SUPFAM" id="SSF54373">
    <property type="entry name" value="FAD-linked reductases, C-terminal domain"/>
    <property type="match status" value="1"/>
</dbReference>
<proteinExistence type="inferred from homology"/>
<gene>
    <name evidence="4" type="ORF">G3I67_10110</name>
</gene>
<dbReference type="InterPro" id="IPR006076">
    <property type="entry name" value="FAD-dep_OxRdtase"/>
</dbReference>
<dbReference type="PANTHER" id="PTHR13847">
    <property type="entry name" value="SARCOSINE DEHYDROGENASE-RELATED"/>
    <property type="match status" value="1"/>
</dbReference>
<dbReference type="AlphaFoldDB" id="A0A6B2R8F6"/>
<evidence type="ECO:0000256" key="1">
    <source>
        <dbReference type="ARBA" id="ARBA00009410"/>
    </source>
</evidence>
<reference evidence="4" key="1">
    <citation type="submission" date="2020-02" db="EMBL/GenBank/DDBJ databases">
        <authorList>
            <person name="Chen W.-M."/>
        </authorList>
    </citation>
    <scope>NUCLEOTIDE SEQUENCE</scope>
    <source>
        <strain evidence="4">NBD-18</strain>
    </source>
</reference>
<dbReference type="EMBL" id="JAAGRN010000006">
    <property type="protein sequence ID" value="NDY83585.1"/>
    <property type="molecule type" value="Genomic_DNA"/>
</dbReference>
<dbReference type="GO" id="GO:0005737">
    <property type="term" value="C:cytoplasm"/>
    <property type="evidence" value="ECO:0007669"/>
    <property type="project" value="TreeGrafter"/>
</dbReference>
<dbReference type="Pfam" id="PF01266">
    <property type="entry name" value="DAO"/>
    <property type="match status" value="1"/>
</dbReference>
<dbReference type="RefSeq" id="WP_163654923.1">
    <property type="nucleotide sequence ID" value="NZ_JAAGRN010000006.1"/>
</dbReference>
<accession>A0A6B2R8F6</accession>
<feature type="domain" description="FAD dependent oxidoreductase" evidence="3">
    <location>
        <begin position="2"/>
        <end position="403"/>
    </location>
</feature>
<dbReference type="SUPFAM" id="SSF51905">
    <property type="entry name" value="FAD/NAD(P)-binding domain"/>
    <property type="match status" value="1"/>
</dbReference>
<evidence type="ECO:0000259" key="3">
    <source>
        <dbReference type="Pfam" id="PF01266"/>
    </source>
</evidence>
<sequence>MKIIVLGAGVIGVSTAWWLSQAGHEVIVIERSTGPAQETSFANGGQISVSYAEPWANPQAPLKLLKWLFKDDAPLLFRPQLDWRQWIWGAAFLRECLPGRLTTNIRAMVRMAQYSHSTLRQMRRDLGIQYNHLERGILNFYRDHAEFDSSQVSADVMRDFGVDRRIVSADEVIAIEPALAAHRSSIVGGDYTVDDESGDAHVFTVELAKLAASSGVEFRYSSQATRILTESGRAKGVEVIDPTGAYRNMRADAVVVALGSFSPKLLNPLGVSCLIYPTKGYSASFPILHPDDAPTVSLTDSGHKVVYTRLGNVLRMAGTAELSGYSRDLNRTRCEAMTMQARELFGNILDFDNVQYWSGLRPSTPSNVPLIGQTSISNLYLNSGHGTLGWTMGVGSSRALADLISGVRPEPEFPFLGQKNS</sequence>
<comment type="similarity">
    <text evidence="1">Belongs to the DadA oxidoreductase family.</text>
</comment>
<dbReference type="InterPro" id="IPR036188">
    <property type="entry name" value="FAD/NAD-bd_sf"/>
</dbReference>
<evidence type="ECO:0000313" key="4">
    <source>
        <dbReference type="EMBL" id="NDY83585.1"/>
    </source>
</evidence>
<dbReference type="GO" id="GO:0055130">
    <property type="term" value="P:D-alanine catabolic process"/>
    <property type="evidence" value="ECO:0007669"/>
    <property type="project" value="TreeGrafter"/>
</dbReference>